<evidence type="ECO:0000313" key="2">
    <source>
        <dbReference type="Proteomes" id="UP000324222"/>
    </source>
</evidence>
<accession>A0A5B7IVX8</accession>
<gene>
    <name evidence="1" type="ORF">E2C01_081303</name>
</gene>
<organism evidence="1 2">
    <name type="scientific">Portunus trituberculatus</name>
    <name type="common">Swimming crab</name>
    <name type="synonym">Neptunus trituberculatus</name>
    <dbReference type="NCBI Taxonomy" id="210409"/>
    <lineage>
        <taxon>Eukaryota</taxon>
        <taxon>Metazoa</taxon>
        <taxon>Ecdysozoa</taxon>
        <taxon>Arthropoda</taxon>
        <taxon>Crustacea</taxon>
        <taxon>Multicrustacea</taxon>
        <taxon>Malacostraca</taxon>
        <taxon>Eumalacostraca</taxon>
        <taxon>Eucarida</taxon>
        <taxon>Decapoda</taxon>
        <taxon>Pleocyemata</taxon>
        <taxon>Brachyura</taxon>
        <taxon>Eubrachyura</taxon>
        <taxon>Portunoidea</taxon>
        <taxon>Portunidae</taxon>
        <taxon>Portuninae</taxon>
        <taxon>Portunus</taxon>
    </lineage>
</organism>
<protein>
    <submittedName>
        <fullName evidence="1">Uncharacterized protein</fullName>
    </submittedName>
</protein>
<reference evidence="1 2" key="1">
    <citation type="submission" date="2019-05" db="EMBL/GenBank/DDBJ databases">
        <title>Another draft genome of Portunus trituberculatus and its Hox gene families provides insights of decapod evolution.</title>
        <authorList>
            <person name="Jeong J.-H."/>
            <person name="Song I."/>
            <person name="Kim S."/>
            <person name="Choi T."/>
            <person name="Kim D."/>
            <person name="Ryu S."/>
            <person name="Kim W."/>
        </authorList>
    </citation>
    <scope>NUCLEOTIDE SEQUENCE [LARGE SCALE GENOMIC DNA]</scope>
    <source>
        <tissue evidence="1">Muscle</tissue>
    </source>
</reference>
<name>A0A5B7IVX8_PORTR</name>
<sequence length="81" mass="8751">MSRSSSPITGTRHADCLVGFYTGLGHPASTYPLVTALLQPTPLHPSHLLRIPRRGGGGGSVPYECYITQSLRVSLFTVRRS</sequence>
<proteinExistence type="predicted"/>
<dbReference type="EMBL" id="VSRR010071570">
    <property type="protein sequence ID" value="MPC86473.1"/>
    <property type="molecule type" value="Genomic_DNA"/>
</dbReference>
<keyword evidence="2" id="KW-1185">Reference proteome</keyword>
<evidence type="ECO:0000313" key="1">
    <source>
        <dbReference type="EMBL" id="MPC86473.1"/>
    </source>
</evidence>
<comment type="caution">
    <text evidence="1">The sequence shown here is derived from an EMBL/GenBank/DDBJ whole genome shotgun (WGS) entry which is preliminary data.</text>
</comment>
<dbReference type="AlphaFoldDB" id="A0A5B7IVX8"/>
<dbReference type="Proteomes" id="UP000324222">
    <property type="component" value="Unassembled WGS sequence"/>
</dbReference>